<comment type="caution">
    <text evidence="13">The sequence shown here is derived from an EMBL/GenBank/DDBJ whole genome shotgun (WGS) entry which is preliminary data.</text>
</comment>
<dbReference type="GO" id="GO:0017001">
    <property type="term" value="P:antibiotic catabolic process"/>
    <property type="evidence" value="ECO:0007669"/>
    <property type="project" value="InterPro"/>
</dbReference>
<sequence length="639" mass="66304">MRRISVALPICLLVLAGCSDDPDEPDDDDALRLVEKLADAMVEAAGDDVPAADTALAELPFASREGAERALGYDAIVEGMDGIAPTIEVGDVEESKGLTTVDLTWSWPVVESAEPWTYETHVELVEKEGDWAVVWAPTVVEPSLAKDEVLDATTIPATRGEILGAEGAVLVTDRPVLRFGIDRVRVREAAAADSARALAELVGVDVAPYVRSVREAGDRAFVEAISFRRQEVPADVLAAYEGIPGAVALADEISLAPTREFAAPILGRVGPVTAEMIEEDPDRYRVGDIAGVSGLQARYDEQLGGSPGRVVEAVSATDPGPFRDLFRVQEADGDPLELTLDPHLQESAEALLAGIPSASALVALRPSDGAILAAANGPGTEGQNFATYGQFPPGSTFKIVSSLALLRAGLTPDSTVTCPSTLTVDGKEFGNYSDYPTSALGDIPLRTAVAESCNTAFIGARDELGDGDLADAAASLGLGVDHDLGFPAYFGSVAPPATETEAAADLIGQGTILASPMTMAAVIASVQEGALVVPRLVGQVEVSDHDHTPLTEEEAAQLQEMLRGVVTAGSGSQLADVPGEPVIAKTGTAEFVGAEGAVQTHAWMVAAQGDLAVAVFVEIGESGSRTAGPILEEFLRAAG</sequence>
<protein>
    <recommendedName>
        <fullName evidence="4 9">Beta-lactamase</fullName>
        <ecNumber evidence="4 9">3.5.2.6</ecNumber>
    </recommendedName>
</protein>
<dbReference type="InterPro" id="IPR005311">
    <property type="entry name" value="PBP_dimer"/>
</dbReference>
<gene>
    <name evidence="13" type="ORF">D0Z08_14450</name>
</gene>
<dbReference type="GO" id="GO:0071555">
    <property type="term" value="P:cell wall organization"/>
    <property type="evidence" value="ECO:0007669"/>
    <property type="project" value="TreeGrafter"/>
</dbReference>
<dbReference type="SUPFAM" id="SSF56519">
    <property type="entry name" value="Penicillin binding protein dimerisation domain"/>
    <property type="match status" value="1"/>
</dbReference>
<dbReference type="AlphaFoldDB" id="A0A417Y1R4"/>
<organism evidence="13 14">
    <name type="scientific">Nocardioides immobilis</name>
    <dbReference type="NCBI Taxonomy" id="2049295"/>
    <lineage>
        <taxon>Bacteria</taxon>
        <taxon>Bacillati</taxon>
        <taxon>Actinomycetota</taxon>
        <taxon>Actinomycetes</taxon>
        <taxon>Propionibacteriales</taxon>
        <taxon>Nocardioidaceae</taxon>
        <taxon>Nocardioides</taxon>
    </lineage>
</organism>
<comment type="catalytic activity">
    <reaction evidence="9">
        <text>a beta-lactam + H2O = a substituted beta-amino acid</text>
        <dbReference type="Rhea" id="RHEA:20401"/>
        <dbReference type="ChEBI" id="CHEBI:15377"/>
        <dbReference type="ChEBI" id="CHEBI:35627"/>
        <dbReference type="ChEBI" id="CHEBI:140347"/>
        <dbReference type="EC" id="3.5.2.6"/>
    </reaction>
</comment>
<keyword evidence="7" id="KW-0472">Membrane</keyword>
<keyword evidence="8 9" id="KW-0046">Antibiotic resistance</keyword>
<dbReference type="GO" id="GO:0005886">
    <property type="term" value="C:plasma membrane"/>
    <property type="evidence" value="ECO:0007669"/>
    <property type="project" value="TreeGrafter"/>
</dbReference>
<evidence type="ECO:0000256" key="8">
    <source>
        <dbReference type="ARBA" id="ARBA00023251"/>
    </source>
</evidence>
<dbReference type="GO" id="GO:0008800">
    <property type="term" value="F:beta-lactamase activity"/>
    <property type="evidence" value="ECO:0007669"/>
    <property type="project" value="UniProtKB-UniRule"/>
</dbReference>
<dbReference type="EMBL" id="QXGH01000017">
    <property type="protein sequence ID" value="RHW26521.1"/>
    <property type="molecule type" value="Genomic_DNA"/>
</dbReference>
<dbReference type="GO" id="GO:0071972">
    <property type="term" value="F:peptidoglycan L,D-transpeptidase activity"/>
    <property type="evidence" value="ECO:0007669"/>
    <property type="project" value="TreeGrafter"/>
</dbReference>
<dbReference type="InterPro" id="IPR012338">
    <property type="entry name" value="Beta-lactam/transpept-like"/>
</dbReference>
<dbReference type="Pfam" id="PF05223">
    <property type="entry name" value="MecA_N"/>
    <property type="match status" value="1"/>
</dbReference>
<feature type="domain" description="Penicillin-binding protein transpeptidase" evidence="10">
    <location>
        <begin position="361"/>
        <end position="635"/>
    </location>
</feature>
<evidence type="ECO:0000313" key="13">
    <source>
        <dbReference type="EMBL" id="RHW26521.1"/>
    </source>
</evidence>
<dbReference type="PANTHER" id="PTHR30627">
    <property type="entry name" value="PEPTIDOGLYCAN D,D-TRANSPEPTIDASE"/>
    <property type="match status" value="1"/>
</dbReference>
<dbReference type="PANTHER" id="PTHR30627:SF24">
    <property type="entry name" value="PENICILLIN-BINDING PROTEIN 4B"/>
    <property type="match status" value="1"/>
</dbReference>
<dbReference type="SUPFAM" id="SSF56601">
    <property type="entry name" value="beta-lactamase/transpeptidase-like"/>
    <property type="match status" value="1"/>
</dbReference>
<dbReference type="PROSITE" id="PS00337">
    <property type="entry name" value="BETA_LACTAMASE_D"/>
    <property type="match status" value="1"/>
</dbReference>
<dbReference type="InterPro" id="IPR001460">
    <property type="entry name" value="PCN-bd_Tpept"/>
</dbReference>
<feature type="domain" description="NTF2-like N-terminal transpeptidase" evidence="12">
    <location>
        <begin position="73"/>
        <end position="147"/>
    </location>
</feature>
<proteinExistence type="inferred from homology"/>
<dbReference type="Gene3D" id="3.40.710.10">
    <property type="entry name" value="DD-peptidase/beta-lactamase superfamily"/>
    <property type="match status" value="1"/>
</dbReference>
<evidence type="ECO:0000256" key="1">
    <source>
        <dbReference type="ARBA" id="ARBA00004370"/>
    </source>
</evidence>
<keyword evidence="14" id="KW-1185">Reference proteome</keyword>
<dbReference type="GO" id="GO:0046677">
    <property type="term" value="P:response to antibiotic"/>
    <property type="evidence" value="ECO:0007669"/>
    <property type="project" value="UniProtKB-UniRule"/>
</dbReference>
<dbReference type="Pfam" id="PF03717">
    <property type="entry name" value="PBP_dimer"/>
    <property type="match status" value="1"/>
</dbReference>
<keyword evidence="5" id="KW-0732">Signal</keyword>
<dbReference type="InterPro" id="IPR036138">
    <property type="entry name" value="PBP_dimer_sf"/>
</dbReference>
<evidence type="ECO:0000256" key="9">
    <source>
        <dbReference type="RuleBase" id="RU361140"/>
    </source>
</evidence>
<evidence type="ECO:0000256" key="6">
    <source>
        <dbReference type="ARBA" id="ARBA00022801"/>
    </source>
</evidence>
<feature type="domain" description="Penicillin-binding protein dimerisation" evidence="11">
    <location>
        <begin position="154"/>
        <end position="314"/>
    </location>
</feature>
<evidence type="ECO:0000256" key="4">
    <source>
        <dbReference type="ARBA" id="ARBA00012865"/>
    </source>
</evidence>
<reference evidence="13 14" key="1">
    <citation type="submission" date="2018-09" db="EMBL/GenBank/DDBJ databases">
        <title>Genome sequencing of Nocardioides immobilis CCTCC AB 2017083 for comparison to Nocardioides silvaticus.</title>
        <authorList>
            <person name="Li C."/>
            <person name="Wang G."/>
        </authorList>
    </citation>
    <scope>NUCLEOTIDE SEQUENCE [LARGE SCALE GENOMIC DNA]</scope>
    <source>
        <strain evidence="13 14">CCTCC AB 2017083</strain>
    </source>
</reference>
<keyword evidence="6 9" id="KW-0378">Hydrolase</keyword>
<evidence type="ECO:0000259" key="11">
    <source>
        <dbReference type="Pfam" id="PF03717"/>
    </source>
</evidence>
<evidence type="ECO:0000256" key="5">
    <source>
        <dbReference type="ARBA" id="ARBA00022729"/>
    </source>
</evidence>
<dbReference type="InterPro" id="IPR007887">
    <property type="entry name" value="MecA_N"/>
</dbReference>
<evidence type="ECO:0000259" key="12">
    <source>
        <dbReference type="Pfam" id="PF05223"/>
    </source>
</evidence>
<dbReference type="RefSeq" id="WP_118925935.1">
    <property type="nucleotide sequence ID" value="NZ_QXGH01000017.1"/>
</dbReference>
<dbReference type="GO" id="GO:0008658">
    <property type="term" value="F:penicillin binding"/>
    <property type="evidence" value="ECO:0007669"/>
    <property type="project" value="InterPro"/>
</dbReference>
<evidence type="ECO:0000256" key="2">
    <source>
        <dbReference type="ARBA" id="ARBA00007171"/>
    </source>
</evidence>
<evidence type="ECO:0000256" key="7">
    <source>
        <dbReference type="ARBA" id="ARBA00023136"/>
    </source>
</evidence>
<comment type="similarity">
    <text evidence="3 9">Belongs to the class-D beta-lactamase family.</text>
</comment>
<dbReference type="Pfam" id="PF00905">
    <property type="entry name" value="Transpeptidase"/>
    <property type="match status" value="1"/>
</dbReference>
<accession>A0A417Y1R4</accession>
<dbReference type="Proteomes" id="UP000283644">
    <property type="component" value="Unassembled WGS sequence"/>
</dbReference>
<evidence type="ECO:0000313" key="14">
    <source>
        <dbReference type="Proteomes" id="UP000283644"/>
    </source>
</evidence>
<dbReference type="OrthoDB" id="5241017at2"/>
<dbReference type="PROSITE" id="PS51257">
    <property type="entry name" value="PROKAR_LIPOPROTEIN"/>
    <property type="match status" value="1"/>
</dbReference>
<evidence type="ECO:0000256" key="3">
    <source>
        <dbReference type="ARBA" id="ARBA00007898"/>
    </source>
</evidence>
<dbReference type="InterPro" id="IPR002137">
    <property type="entry name" value="Beta-lactam_class-D_AS"/>
</dbReference>
<name>A0A417Y1R4_9ACTN</name>
<dbReference type="Gene3D" id="3.90.1310.10">
    <property type="entry name" value="Penicillin-binding protein 2a (Domain 2)"/>
    <property type="match status" value="1"/>
</dbReference>
<comment type="similarity">
    <text evidence="2">Belongs to the transpeptidase family.</text>
</comment>
<dbReference type="EC" id="3.5.2.6" evidence="4 9"/>
<dbReference type="InterPro" id="IPR050515">
    <property type="entry name" value="Beta-lactam/transpept"/>
</dbReference>
<comment type="subcellular location">
    <subcellularLocation>
        <location evidence="1">Membrane</location>
    </subcellularLocation>
</comment>
<evidence type="ECO:0000259" key="10">
    <source>
        <dbReference type="Pfam" id="PF00905"/>
    </source>
</evidence>